<name>A0A2T5D921_ENTMU</name>
<dbReference type="Proteomes" id="UP000244022">
    <property type="component" value="Unassembled WGS sequence"/>
</dbReference>
<comment type="caution">
    <text evidence="2">The sequence shown here is derived from an EMBL/GenBank/DDBJ whole genome shotgun (WGS) entry which is preliminary data.</text>
</comment>
<feature type="domain" description="AAA" evidence="1">
    <location>
        <begin position="24"/>
        <end position="205"/>
    </location>
</feature>
<gene>
    <name evidence="2" type="ORF">C6N14_14040</name>
</gene>
<accession>A0A2T5D921</accession>
<dbReference type="PANTHER" id="PTHR13696">
    <property type="entry name" value="P-LOOP CONTAINING NUCLEOSIDE TRIPHOSPHATE HYDROLASE"/>
    <property type="match status" value="1"/>
</dbReference>
<dbReference type="AlphaFoldDB" id="A0A2T5D921"/>
<sequence>MELTKENLQIVYNYRNVVNRPLTVTVANSKGGVGKTTIIRYLSYVLANMGFRVLVVDADPQANTTKTMLLTKNYHSKDDEIFIIEKTMLAGIVEKDLSQLVIPIIDNLFCIPSHVDFKNFPKYLNKLYGDAIEGIDDNYMEIEKNRISVLKNLIDPIKKDYDFVLIDTPPTMSDFTKNAAFASDYIIMAFQTQSDSLDGVEDYLNEEVGPLVEKFGLKTEIVGILPNQLSKGSIDNTVVADAIEKFGEQNLFDNILPFVKRVQSTPRTGLNIDTYWDKLAYDEVFVPLAQDFINRIKIFEGENK</sequence>
<evidence type="ECO:0000313" key="2">
    <source>
        <dbReference type="EMBL" id="PTO34079.1"/>
    </source>
</evidence>
<protein>
    <submittedName>
        <fullName evidence="2">ParA family protein</fullName>
    </submittedName>
</protein>
<dbReference type="InterPro" id="IPR050678">
    <property type="entry name" value="DNA_Partitioning_ATPase"/>
</dbReference>
<organism evidence="2 3">
    <name type="scientific">Enterococcus mundtii</name>
    <dbReference type="NCBI Taxonomy" id="53346"/>
    <lineage>
        <taxon>Bacteria</taxon>
        <taxon>Bacillati</taxon>
        <taxon>Bacillota</taxon>
        <taxon>Bacilli</taxon>
        <taxon>Lactobacillales</taxon>
        <taxon>Enterococcaceae</taxon>
        <taxon>Enterococcus</taxon>
    </lineage>
</organism>
<dbReference type="CDD" id="cd02042">
    <property type="entry name" value="ParAB_family"/>
    <property type="match status" value="1"/>
</dbReference>
<dbReference type="Pfam" id="PF13614">
    <property type="entry name" value="AAA_31"/>
    <property type="match status" value="1"/>
</dbReference>
<dbReference type="InterPro" id="IPR025669">
    <property type="entry name" value="AAA_dom"/>
</dbReference>
<dbReference type="Gene3D" id="3.40.50.300">
    <property type="entry name" value="P-loop containing nucleotide triphosphate hydrolases"/>
    <property type="match status" value="1"/>
</dbReference>
<reference evidence="2 3" key="1">
    <citation type="submission" date="2018-03" db="EMBL/GenBank/DDBJ databases">
        <title>Draft genome sequences of four Enterococcus mundtii strains isolated from beef slaughterhouses in Kenya.</title>
        <authorList>
            <person name="Wambui J."/>
            <person name="Stevens M."/>
            <person name="Njage P."/>
            <person name="Stephan R."/>
            <person name="Tasara T."/>
        </authorList>
    </citation>
    <scope>NUCLEOTIDE SEQUENCE [LARGE SCALE GENOMIC DNA]</scope>
    <source>
        <strain evidence="2 3">H18-EM</strain>
    </source>
</reference>
<dbReference type="EMBL" id="PYGR01000103">
    <property type="protein sequence ID" value="PTO34079.1"/>
    <property type="molecule type" value="Genomic_DNA"/>
</dbReference>
<dbReference type="RefSeq" id="WP_066026603.1">
    <property type="nucleotide sequence ID" value="NZ_CP083699.1"/>
</dbReference>
<proteinExistence type="predicted"/>
<evidence type="ECO:0000313" key="3">
    <source>
        <dbReference type="Proteomes" id="UP000244022"/>
    </source>
</evidence>
<evidence type="ECO:0000259" key="1">
    <source>
        <dbReference type="Pfam" id="PF13614"/>
    </source>
</evidence>
<dbReference type="SUPFAM" id="SSF52540">
    <property type="entry name" value="P-loop containing nucleoside triphosphate hydrolases"/>
    <property type="match status" value="1"/>
</dbReference>
<dbReference type="PANTHER" id="PTHR13696:SF99">
    <property type="entry name" value="COBYRINIC ACID AC-DIAMIDE SYNTHASE"/>
    <property type="match status" value="1"/>
</dbReference>
<dbReference type="InterPro" id="IPR027417">
    <property type="entry name" value="P-loop_NTPase"/>
</dbReference>